<dbReference type="InterPro" id="IPR011576">
    <property type="entry name" value="Pyridox_Oxase_N"/>
</dbReference>
<dbReference type="EMBL" id="BAAAMK010000004">
    <property type="protein sequence ID" value="GAA1957065.1"/>
    <property type="molecule type" value="Genomic_DNA"/>
</dbReference>
<keyword evidence="1" id="KW-0560">Oxidoreductase</keyword>
<gene>
    <name evidence="3" type="ORF">GCM10009717_24200</name>
</gene>
<dbReference type="Proteomes" id="UP001499954">
    <property type="component" value="Unassembled WGS sequence"/>
</dbReference>
<dbReference type="PANTHER" id="PTHR35176:SF6">
    <property type="entry name" value="HEME OXYGENASE HI_0854-RELATED"/>
    <property type="match status" value="1"/>
</dbReference>
<comment type="caution">
    <text evidence="3">The sequence shown here is derived from an EMBL/GenBank/DDBJ whole genome shotgun (WGS) entry which is preliminary data.</text>
</comment>
<dbReference type="PANTHER" id="PTHR35176">
    <property type="entry name" value="HEME OXYGENASE HI_0854-RELATED"/>
    <property type="match status" value="1"/>
</dbReference>
<evidence type="ECO:0000256" key="1">
    <source>
        <dbReference type="ARBA" id="ARBA00023002"/>
    </source>
</evidence>
<sequence>MDRSELIAHVRANGDAVVSTLGPDGAPQAAYLSITATDRGELVFNARGGSRKIANLRRDPRIAVVVGGSDKTTLQVQGTAEVLAQGGDEDARAAAAYGEAFPWFAESLARTEFELVLVRLDWARFGDYREGPPVVVEIDLAGFGSPE</sequence>
<organism evidence="3 4">
    <name type="scientific">Agromyces allii</name>
    <dbReference type="NCBI Taxonomy" id="393607"/>
    <lineage>
        <taxon>Bacteria</taxon>
        <taxon>Bacillati</taxon>
        <taxon>Actinomycetota</taxon>
        <taxon>Actinomycetes</taxon>
        <taxon>Micrococcales</taxon>
        <taxon>Microbacteriaceae</taxon>
        <taxon>Agromyces</taxon>
    </lineage>
</organism>
<dbReference type="SUPFAM" id="SSF50475">
    <property type="entry name" value="FMN-binding split barrel"/>
    <property type="match status" value="1"/>
</dbReference>
<feature type="domain" description="Pyridoxamine 5'-phosphate oxidase N-terminal" evidence="2">
    <location>
        <begin position="16"/>
        <end position="123"/>
    </location>
</feature>
<proteinExistence type="predicted"/>
<dbReference type="Gene3D" id="2.30.110.10">
    <property type="entry name" value="Electron Transport, Fmn-binding Protein, Chain A"/>
    <property type="match status" value="1"/>
</dbReference>
<reference evidence="3 4" key="1">
    <citation type="journal article" date="2019" name="Int. J. Syst. Evol. Microbiol.">
        <title>The Global Catalogue of Microorganisms (GCM) 10K type strain sequencing project: providing services to taxonomists for standard genome sequencing and annotation.</title>
        <authorList>
            <consortium name="The Broad Institute Genomics Platform"/>
            <consortium name="The Broad Institute Genome Sequencing Center for Infectious Disease"/>
            <person name="Wu L."/>
            <person name="Ma J."/>
        </authorList>
    </citation>
    <scope>NUCLEOTIDE SEQUENCE [LARGE SCALE GENOMIC DNA]</scope>
    <source>
        <strain evidence="3 4">JCM 13584</strain>
    </source>
</reference>
<accession>A0ABN2QRS9</accession>
<keyword evidence="4" id="KW-1185">Reference proteome</keyword>
<evidence type="ECO:0000313" key="4">
    <source>
        <dbReference type="Proteomes" id="UP001499954"/>
    </source>
</evidence>
<dbReference type="InterPro" id="IPR012349">
    <property type="entry name" value="Split_barrel_FMN-bd"/>
</dbReference>
<dbReference type="InterPro" id="IPR052019">
    <property type="entry name" value="F420H2_bilvrd_red/Heme_oxyg"/>
</dbReference>
<dbReference type="Pfam" id="PF01243">
    <property type="entry name" value="PNPOx_N"/>
    <property type="match status" value="1"/>
</dbReference>
<dbReference type="RefSeq" id="WP_170298423.1">
    <property type="nucleotide sequence ID" value="NZ_BAAAMK010000004.1"/>
</dbReference>
<protein>
    <submittedName>
        <fullName evidence="3">Pyridoxamine 5'-phosphate oxidase family protein</fullName>
    </submittedName>
</protein>
<name>A0ABN2QRS9_9MICO</name>
<evidence type="ECO:0000313" key="3">
    <source>
        <dbReference type="EMBL" id="GAA1957065.1"/>
    </source>
</evidence>
<evidence type="ECO:0000259" key="2">
    <source>
        <dbReference type="Pfam" id="PF01243"/>
    </source>
</evidence>